<dbReference type="InterPro" id="IPR028979">
    <property type="entry name" value="Ser_kin/Pase_Hpr-like_N_sf"/>
</dbReference>
<dbReference type="InterPro" id="IPR050500">
    <property type="entry name" value="Phos_Acetyltrans/Butyryltrans"/>
</dbReference>
<dbReference type="SUPFAM" id="SSF75138">
    <property type="entry name" value="HprK N-terminal domain-like"/>
    <property type="match status" value="1"/>
</dbReference>
<evidence type="ECO:0000259" key="14">
    <source>
        <dbReference type="Pfam" id="PF01515"/>
    </source>
</evidence>
<evidence type="ECO:0000256" key="6">
    <source>
        <dbReference type="ARBA" id="ARBA00012707"/>
    </source>
</evidence>
<dbReference type="Pfam" id="PF07085">
    <property type="entry name" value="DRTGG"/>
    <property type="match status" value="1"/>
</dbReference>
<dbReference type="PANTHER" id="PTHR43356">
    <property type="entry name" value="PHOSPHATE ACETYLTRANSFERASE"/>
    <property type="match status" value="1"/>
</dbReference>
<organism evidence="16 17">
    <name type="scientific">Aquipuribacter hungaricus</name>
    <dbReference type="NCBI Taxonomy" id="545624"/>
    <lineage>
        <taxon>Bacteria</taxon>
        <taxon>Bacillati</taxon>
        <taxon>Actinomycetota</taxon>
        <taxon>Actinomycetes</taxon>
        <taxon>Micrococcales</taxon>
        <taxon>Intrasporangiaceae</taxon>
        <taxon>Aquipuribacter</taxon>
    </lineage>
</organism>
<evidence type="ECO:0000256" key="1">
    <source>
        <dbReference type="ARBA" id="ARBA00000705"/>
    </source>
</evidence>
<evidence type="ECO:0000313" key="17">
    <source>
        <dbReference type="Proteomes" id="UP001595685"/>
    </source>
</evidence>
<gene>
    <name evidence="16" type="primary">pta</name>
    <name evidence="16" type="ORF">ACFOLH_13290</name>
</gene>
<dbReference type="PIRSF" id="PIRSF006107">
    <property type="entry name" value="PhpActrans_proteobac"/>
    <property type="match status" value="1"/>
</dbReference>
<proteinExistence type="inferred from homology"/>
<comment type="function">
    <text evidence="12 13">Involved in acetate metabolism.</text>
</comment>
<evidence type="ECO:0000256" key="12">
    <source>
        <dbReference type="ARBA" id="ARBA00049955"/>
    </source>
</evidence>
<comment type="catalytic activity">
    <reaction evidence="1 13">
        <text>acetyl-CoA + phosphate = acetyl phosphate + CoA</text>
        <dbReference type="Rhea" id="RHEA:19521"/>
        <dbReference type="ChEBI" id="CHEBI:22191"/>
        <dbReference type="ChEBI" id="CHEBI:43474"/>
        <dbReference type="ChEBI" id="CHEBI:57287"/>
        <dbReference type="ChEBI" id="CHEBI:57288"/>
        <dbReference type="EC" id="2.3.1.8"/>
    </reaction>
</comment>
<sequence>MSSALFLLSTEADSGKSALALALFEAMARRVPRPAVFRPVTRDGGDDFLVDLLLSRLPEGARPDPQDCVGVTYDENHADSAATRATVVARFRALADRHDAVLVVGSDFTDVGAASELATNIDLAQDLAAPVVAVVSGRDRDGERSVEDVRAATEHALDSLLARHTPVIGVVANRVGVGTVDDLRAVVADVVTARGLDVPTAVVPELPLLAAPTLRQIADAVGARLVSGSDDDLDRAAVDVMVAAMTLPHMLERLVDQAVVIVPGDRSDVLVGTLAAAHADTFPTPSGLVLTGGFEPDPVVARLVAGFTPSPPVVVAPGSTFEVATVAAGLRGRMRARSSRKIEAALHLAAEHVPAEAWLDRLALAPTDIVTPVMFTHDLFERARSDRRRIVLPEGTEPRVLRAAAAVLRRGVADLVLLGAPDEVLAAASTAGVDVTGAEVVDPATDPRREAYAEEYARLRAHRGVTPAMAHDTVADVSYFGTLMVHLGEADGMVSGAVHTTAHTVRPAFEIIRTAPDVSVVSSVFFMLLPDRVLVYGDCAVVPSPDARQLADIAVSAAGTAAAFGVEPRVAMLSYSTGTSGSGADVDRVREATALVRERRPDLLVEGPLQYDAAVDPAVAATKLPGSEVAGRATVLVFPDLNTGNNTYKAVQRSAGATAVGPVLQGLNKPVNDLSRGATVDDIATTVAVTAVQAQTLAATRAAQAGREAGAEGTDGAA</sequence>
<dbReference type="InterPro" id="IPR042112">
    <property type="entry name" value="P_AcTrfase_dom2"/>
</dbReference>
<evidence type="ECO:0000256" key="3">
    <source>
        <dbReference type="ARBA" id="ARBA00004989"/>
    </source>
</evidence>
<dbReference type="InterPro" id="IPR010766">
    <property type="entry name" value="DRTGG"/>
</dbReference>
<dbReference type="PANTHER" id="PTHR43356:SF3">
    <property type="entry name" value="PHOSPHATE ACETYLTRANSFERASE"/>
    <property type="match status" value="1"/>
</dbReference>
<comment type="caution">
    <text evidence="16">The sequence shown here is derived from an EMBL/GenBank/DDBJ whole genome shotgun (WGS) entry which is preliminary data.</text>
</comment>
<dbReference type="CDD" id="cd03109">
    <property type="entry name" value="DTBS"/>
    <property type="match status" value="1"/>
</dbReference>
<dbReference type="NCBIfam" id="TIGR00651">
    <property type="entry name" value="pta"/>
    <property type="match status" value="1"/>
</dbReference>
<feature type="domain" description="DRTGG" evidence="15">
    <location>
        <begin position="216"/>
        <end position="326"/>
    </location>
</feature>
<dbReference type="EC" id="2.3.1.8" evidence="6 13"/>
<evidence type="ECO:0000256" key="9">
    <source>
        <dbReference type="ARBA" id="ARBA00022679"/>
    </source>
</evidence>
<keyword evidence="10 13" id="KW-0012">Acyltransferase</keyword>
<feature type="domain" description="Phosphate acetyl/butaryl transferase" evidence="14">
    <location>
        <begin position="374"/>
        <end position="691"/>
    </location>
</feature>
<evidence type="ECO:0000313" key="16">
    <source>
        <dbReference type="EMBL" id="MFC3689317.1"/>
    </source>
</evidence>
<dbReference type="Proteomes" id="UP001595685">
    <property type="component" value="Unassembled WGS sequence"/>
</dbReference>
<evidence type="ECO:0000259" key="15">
    <source>
        <dbReference type="Pfam" id="PF07085"/>
    </source>
</evidence>
<comment type="similarity">
    <text evidence="4 13">In the C-terminal section; belongs to the phosphate acetyltransferase and butyryltransferase family.</text>
</comment>
<evidence type="ECO:0000256" key="8">
    <source>
        <dbReference type="ARBA" id="ARBA00022490"/>
    </source>
</evidence>
<evidence type="ECO:0000256" key="13">
    <source>
        <dbReference type="PIRNR" id="PIRNR006107"/>
    </source>
</evidence>
<dbReference type="Gene3D" id="3.40.1390.20">
    <property type="entry name" value="HprK N-terminal domain-like"/>
    <property type="match status" value="1"/>
</dbReference>
<dbReference type="NCBIfam" id="NF004167">
    <property type="entry name" value="PRK05632.1"/>
    <property type="match status" value="1"/>
</dbReference>
<dbReference type="InterPro" id="IPR016475">
    <property type="entry name" value="P-Actrans_bac"/>
</dbReference>
<dbReference type="InterPro" id="IPR042113">
    <property type="entry name" value="P_AcTrfase_dom1"/>
</dbReference>
<evidence type="ECO:0000256" key="2">
    <source>
        <dbReference type="ARBA" id="ARBA00004496"/>
    </source>
</evidence>
<dbReference type="Gene3D" id="3.40.50.300">
    <property type="entry name" value="P-loop containing nucleotide triphosphate hydrolases"/>
    <property type="match status" value="1"/>
</dbReference>
<keyword evidence="8 13" id="KW-0963">Cytoplasm</keyword>
<dbReference type="Gene3D" id="3.40.50.10950">
    <property type="match status" value="1"/>
</dbReference>
<dbReference type="InterPro" id="IPR002505">
    <property type="entry name" value="PTA_PTB"/>
</dbReference>
<protein>
    <recommendedName>
        <fullName evidence="7 13">Phosphate acetyltransferase</fullName>
        <ecNumber evidence="6 13">2.3.1.8</ecNumber>
    </recommendedName>
    <alternativeName>
        <fullName evidence="11 13">Phosphotransacetylase</fullName>
    </alternativeName>
</protein>
<accession>A0ABV7WK80</accession>
<reference evidence="17" key="1">
    <citation type="journal article" date="2019" name="Int. J. Syst. Evol. Microbiol.">
        <title>The Global Catalogue of Microorganisms (GCM) 10K type strain sequencing project: providing services to taxonomists for standard genome sequencing and annotation.</title>
        <authorList>
            <consortium name="The Broad Institute Genomics Platform"/>
            <consortium name="The Broad Institute Genome Sequencing Center for Infectious Disease"/>
            <person name="Wu L."/>
            <person name="Ma J."/>
        </authorList>
    </citation>
    <scope>NUCLEOTIDE SEQUENCE [LARGE SCALE GENOMIC DNA]</scope>
    <source>
        <strain evidence="17">NCAIM B.02333</strain>
    </source>
</reference>
<dbReference type="Gene3D" id="3.40.50.10750">
    <property type="entry name" value="Isocitrate/Isopropylmalate dehydrogenase-like"/>
    <property type="match status" value="1"/>
</dbReference>
<evidence type="ECO:0000256" key="5">
    <source>
        <dbReference type="ARBA" id="ARBA00009786"/>
    </source>
</evidence>
<dbReference type="RefSeq" id="WP_340291426.1">
    <property type="nucleotide sequence ID" value="NZ_JBBEOI010000039.1"/>
</dbReference>
<evidence type="ECO:0000256" key="10">
    <source>
        <dbReference type="ARBA" id="ARBA00023315"/>
    </source>
</evidence>
<dbReference type="EMBL" id="JBHRWW010000009">
    <property type="protein sequence ID" value="MFC3689317.1"/>
    <property type="molecule type" value="Genomic_DNA"/>
</dbReference>
<dbReference type="SUPFAM" id="SSF53659">
    <property type="entry name" value="Isocitrate/Isopropylmalate dehydrogenase-like"/>
    <property type="match status" value="1"/>
</dbReference>
<dbReference type="SUPFAM" id="SSF52540">
    <property type="entry name" value="P-loop containing nucleoside triphosphate hydrolases"/>
    <property type="match status" value="1"/>
</dbReference>
<dbReference type="GO" id="GO:0008959">
    <property type="term" value="F:phosphate acetyltransferase activity"/>
    <property type="evidence" value="ECO:0007669"/>
    <property type="project" value="UniProtKB-EC"/>
</dbReference>
<evidence type="ECO:0000256" key="7">
    <source>
        <dbReference type="ARBA" id="ARBA00021528"/>
    </source>
</evidence>
<comment type="similarity">
    <text evidence="5 13">In the N-terminal section; belongs to the CobB/CobQ family.</text>
</comment>
<evidence type="ECO:0000256" key="11">
    <source>
        <dbReference type="ARBA" id="ARBA00031108"/>
    </source>
</evidence>
<name>A0ABV7WK80_9MICO</name>
<dbReference type="InterPro" id="IPR004614">
    <property type="entry name" value="P_AcTrfase"/>
</dbReference>
<comment type="pathway">
    <text evidence="3 13">Metabolic intermediate biosynthesis; acetyl-CoA biosynthesis; acetyl-CoA from acetate: step 2/2.</text>
</comment>
<dbReference type="Pfam" id="PF01515">
    <property type="entry name" value="PTA_PTB"/>
    <property type="match status" value="1"/>
</dbReference>
<comment type="domain">
    <text evidence="13">The N-terminal region seems to be important for proper quaternary structure. The C-terminal region contains the substrate-binding site.</text>
</comment>
<keyword evidence="9 13" id="KW-0808">Transferase</keyword>
<evidence type="ECO:0000256" key="4">
    <source>
        <dbReference type="ARBA" id="ARBA00008756"/>
    </source>
</evidence>
<dbReference type="NCBIfam" id="NF007233">
    <property type="entry name" value="PRK09653.1"/>
    <property type="match status" value="1"/>
</dbReference>
<comment type="subcellular location">
    <subcellularLocation>
        <location evidence="2 13">Cytoplasm</location>
    </subcellularLocation>
</comment>
<dbReference type="Pfam" id="PF13500">
    <property type="entry name" value="AAA_26"/>
    <property type="match status" value="1"/>
</dbReference>
<dbReference type="InterPro" id="IPR027417">
    <property type="entry name" value="P-loop_NTPase"/>
</dbReference>
<keyword evidence="17" id="KW-1185">Reference proteome</keyword>